<comment type="similarity">
    <text evidence="1">Belongs to the CSN7/EIF3M family. CSN7 subfamily.</text>
</comment>
<keyword evidence="3 5" id="KW-0396">Initiation factor</keyword>
<evidence type="ECO:0000256" key="2">
    <source>
        <dbReference type="ARBA" id="ARBA00022490"/>
    </source>
</evidence>
<dbReference type="InterPro" id="IPR000717">
    <property type="entry name" value="PCI_dom"/>
</dbReference>
<dbReference type="SMART" id="SM00088">
    <property type="entry name" value="PINT"/>
    <property type="match status" value="1"/>
</dbReference>
<evidence type="ECO:0000256" key="5">
    <source>
        <dbReference type="HAMAP-Rule" id="MF_03012"/>
    </source>
</evidence>
<evidence type="ECO:0000256" key="1">
    <source>
        <dbReference type="ARBA" id="ARBA00008482"/>
    </source>
</evidence>
<protein>
    <recommendedName>
        <fullName evidence="5">Eukaryotic translation initiation factor 3 subunit M</fullName>
        <shortName evidence="5">eIF3m</shortName>
    </recommendedName>
</protein>
<dbReference type="HAMAP" id="MF_03012">
    <property type="entry name" value="eIF3m"/>
    <property type="match status" value="1"/>
</dbReference>
<evidence type="ECO:0000313" key="9">
    <source>
        <dbReference type="Proteomes" id="UP001391051"/>
    </source>
</evidence>
<sequence>MASTSVQPQLVFVDGTFNELAQEMADYVRIGDEVKPLIEKDQQDEILKKIILASSALNQVPEKEFTAAYNLLVYLVMQSKNADKLLPRVCDNLMKPITSSPQNGPALALGALTNIFNMVKPDNEIRFHIFSSIVRFVKQYSMFDNLKKHLRTLDSWVEQWEIDEEAQRKLYEEIAEVASDAGDEQFVILIVSTYSTSYDFIVKAINTFEKDEVSSEDAQRLALRALKAGLLSPTHYDFSDLMSLPAVQALADSHAVYFELLEIFAEKDLEDYNDFNEEHDDFIEKEHLDADLLYRKIRLLTFASLAASQPSREIPYKLITKALQIPENEIELWAIDVIRAGLVEGKLSQREQVFLVHRTVYRVFGEKQWRELGDRVDGWRRTIAAVAAALRKEQANAEAARKREMEELERKLTGAGFEDGGNRRGGDRRRGGGDRDRSDRPRPSPEEMMRIRCVLQYSPSRFFYASATKRGNP</sequence>
<evidence type="ECO:0000256" key="3">
    <source>
        <dbReference type="ARBA" id="ARBA00022540"/>
    </source>
</evidence>
<keyword evidence="9" id="KW-1185">Reference proteome</keyword>
<dbReference type="PANTHER" id="PTHR15350:SF2">
    <property type="entry name" value="EUKARYOTIC TRANSLATION INITIATION FACTOR 3 SUBUNIT M"/>
    <property type="match status" value="1"/>
</dbReference>
<keyword evidence="2 5" id="KW-0963">Cytoplasm</keyword>
<name>A0ABR1QBZ2_9PEZI</name>
<feature type="domain" description="PCI" evidence="7">
    <location>
        <begin position="193"/>
        <end position="361"/>
    </location>
</feature>
<feature type="compositionally biased region" description="Basic and acidic residues" evidence="6">
    <location>
        <begin position="420"/>
        <end position="450"/>
    </location>
</feature>
<comment type="subcellular location">
    <subcellularLocation>
        <location evidence="5">Cytoplasm</location>
    </subcellularLocation>
</comment>
<dbReference type="Proteomes" id="UP001391051">
    <property type="component" value="Unassembled WGS sequence"/>
</dbReference>
<organism evidence="8 9">
    <name type="scientific">Apiospora aurea</name>
    <dbReference type="NCBI Taxonomy" id="335848"/>
    <lineage>
        <taxon>Eukaryota</taxon>
        <taxon>Fungi</taxon>
        <taxon>Dikarya</taxon>
        <taxon>Ascomycota</taxon>
        <taxon>Pezizomycotina</taxon>
        <taxon>Sordariomycetes</taxon>
        <taxon>Xylariomycetidae</taxon>
        <taxon>Amphisphaeriales</taxon>
        <taxon>Apiosporaceae</taxon>
        <taxon>Apiospora</taxon>
    </lineage>
</organism>
<comment type="subunit">
    <text evidence="5">Component of the eukaryotic translation initiation factor 3 (eIF-3) complex.</text>
</comment>
<dbReference type="InterPro" id="IPR027528">
    <property type="entry name" value="eIF3m"/>
</dbReference>
<dbReference type="Pfam" id="PF01399">
    <property type="entry name" value="PCI"/>
    <property type="match status" value="1"/>
</dbReference>
<accession>A0ABR1QBZ2</accession>
<evidence type="ECO:0000256" key="6">
    <source>
        <dbReference type="SAM" id="MobiDB-lite"/>
    </source>
</evidence>
<dbReference type="RefSeq" id="XP_066699564.1">
    <property type="nucleotide sequence ID" value="XM_066843452.1"/>
</dbReference>
<proteinExistence type="inferred from homology"/>
<evidence type="ECO:0000256" key="4">
    <source>
        <dbReference type="ARBA" id="ARBA00022917"/>
    </source>
</evidence>
<dbReference type="EMBL" id="JAQQWE010000005">
    <property type="protein sequence ID" value="KAK7951502.1"/>
    <property type="molecule type" value="Genomic_DNA"/>
</dbReference>
<dbReference type="PANTHER" id="PTHR15350">
    <property type="entry name" value="COP9 SIGNALOSOME COMPLEX SUBUNIT 7/DENDRITIC CELL PROTEIN GA17"/>
    <property type="match status" value="1"/>
</dbReference>
<dbReference type="PROSITE" id="PS50250">
    <property type="entry name" value="PCI"/>
    <property type="match status" value="1"/>
</dbReference>
<dbReference type="Pfam" id="PF18005">
    <property type="entry name" value="eIF3m_C_helix"/>
    <property type="match status" value="1"/>
</dbReference>
<keyword evidence="4 5" id="KW-0648">Protein biosynthesis</keyword>
<dbReference type="InterPro" id="IPR045237">
    <property type="entry name" value="COPS7/eIF3m"/>
</dbReference>
<comment type="caution">
    <text evidence="8">The sequence shown here is derived from an EMBL/GenBank/DDBJ whole genome shotgun (WGS) entry which is preliminary data.</text>
</comment>
<reference evidence="8 9" key="1">
    <citation type="submission" date="2023-01" db="EMBL/GenBank/DDBJ databases">
        <title>Analysis of 21 Apiospora genomes using comparative genomics revels a genus with tremendous synthesis potential of carbohydrate active enzymes and secondary metabolites.</title>
        <authorList>
            <person name="Sorensen T."/>
        </authorList>
    </citation>
    <scope>NUCLEOTIDE SEQUENCE [LARGE SCALE GENOMIC DNA]</scope>
    <source>
        <strain evidence="8 9">CBS 24483</strain>
    </source>
</reference>
<evidence type="ECO:0000259" key="7">
    <source>
        <dbReference type="PROSITE" id="PS50250"/>
    </source>
</evidence>
<comment type="function">
    <text evidence="5">Component of the eukaryotic translation initiation factor 3 (eIF-3) complex, which is involved in protein synthesis of a specialized repertoire of mRNAs and, together with other initiation factors, stimulates binding of mRNA and methionyl-tRNAi to the 40S ribosome. The eIF-3 complex specifically targets and initiates translation of a subset of mRNAs involved in cell proliferation.</text>
</comment>
<dbReference type="InterPro" id="IPR040750">
    <property type="entry name" value="eIF3m_C_helix"/>
</dbReference>
<feature type="region of interest" description="Disordered" evidence="6">
    <location>
        <begin position="410"/>
        <end position="451"/>
    </location>
</feature>
<evidence type="ECO:0000313" key="8">
    <source>
        <dbReference type="EMBL" id="KAK7951502.1"/>
    </source>
</evidence>
<gene>
    <name evidence="8" type="ORF">PG986_007230</name>
</gene>
<comment type="similarity">
    <text evidence="5">Belongs to the eIF-3 subunit M family.</text>
</comment>
<dbReference type="GeneID" id="92076514"/>